<keyword evidence="12" id="KW-1185">Reference proteome</keyword>
<feature type="transmembrane region" description="Helical" evidence="10">
    <location>
        <begin position="174"/>
        <end position="196"/>
    </location>
</feature>
<evidence type="ECO:0000256" key="6">
    <source>
        <dbReference type="ARBA" id="ARBA00023136"/>
    </source>
</evidence>
<dbReference type="KEGG" id="muo:115457449"/>
<evidence type="ECO:0000313" key="12">
    <source>
        <dbReference type="Proteomes" id="UP000515156"/>
    </source>
</evidence>
<dbReference type="GO" id="GO:0007189">
    <property type="term" value="P:adenylate cyclase-activating G protein-coupled receptor signaling pathway"/>
    <property type="evidence" value="ECO:0007669"/>
    <property type="project" value="TreeGrafter"/>
</dbReference>
<proteinExistence type="predicted"/>
<evidence type="ECO:0000256" key="8">
    <source>
        <dbReference type="ARBA" id="ARBA00023180"/>
    </source>
</evidence>
<keyword evidence="9" id="KW-0807">Transducer</keyword>
<dbReference type="OrthoDB" id="10481183at2759"/>
<keyword evidence="2" id="KW-1003">Cell membrane</keyword>
<evidence type="ECO:0000256" key="10">
    <source>
        <dbReference type="SAM" id="Phobius"/>
    </source>
</evidence>
<dbReference type="PANTHER" id="PTHR24246">
    <property type="entry name" value="OLFACTORY RECEPTOR AND ADENOSINE RECEPTOR"/>
    <property type="match status" value="1"/>
</dbReference>
<evidence type="ECO:0000313" key="13">
    <source>
        <dbReference type="RefSeq" id="XP_030042723.1"/>
    </source>
</evidence>
<feature type="transmembrane region" description="Helical" evidence="10">
    <location>
        <begin position="131"/>
        <end position="153"/>
    </location>
</feature>
<evidence type="ECO:0000256" key="4">
    <source>
        <dbReference type="ARBA" id="ARBA00022989"/>
    </source>
</evidence>
<dbReference type="PANTHER" id="PTHR24246:SF18">
    <property type="entry name" value="ADENOSINE RECEPTOR A2B"/>
    <property type="match status" value="1"/>
</dbReference>
<keyword evidence="7" id="KW-0675">Receptor</keyword>
<dbReference type="GO" id="GO:0004930">
    <property type="term" value="F:G protein-coupled receptor activity"/>
    <property type="evidence" value="ECO:0007669"/>
    <property type="project" value="UniProtKB-KW"/>
</dbReference>
<feature type="transmembrane region" description="Helical" evidence="10">
    <location>
        <begin position="98"/>
        <end position="119"/>
    </location>
</feature>
<sequence>MGISILGQAVTRSLRDSYQLWRVEESLMDFRIFKHLPTPASQGSFWSLEDSGSVVHQIFRALSFPMSILLILFITTGNVLLLRVLWNRRCYSFTSTALISMGFADLAQCLFSMPVLSFTSLRVAMPSYSCLVLVCGVIAWSLVSSSHHLFIAAHRWCAVTYPTRYKSIFSPRSICFQLAFCWTFGTAIGLIPLLGYNNLHGLRAHNSTLPIVGSSSTVNSCLAATISACWVVCSMENMLNLDFINYVLFYSCVLLPLVLVSVFYVLLFKKVKSCCARRGLLGPRETFYLKQKSMATTMVLQVGLVAMSRFPFYLINVVKLYAPYCAVPSWAVSVATIFIVLSVACNPFIYILRDRNIRLQIGLVRARNRVGAA</sequence>
<evidence type="ECO:0000256" key="1">
    <source>
        <dbReference type="ARBA" id="ARBA00004651"/>
    </source>
</evidence>
<organism evidence="12 13">
    <name type="scientific">Microcaecilia unicolor</name>
    <dbReference type="NCBI Taxonomy" id="1415580"/>
    <lineage>
        <taxon>Eukaryota</taxon>
        <taxon>Metazoa</taxon>
        <taxon>Chordata</taxon>
        <taxon>Craniata</taxon>
        <taxon>Vertebrata</taxon>
        <taxon>Euteleostomi</taxon>
        <taxon>Amphibia</taxon>
        <taxon>Gymnophiona</taxon>
        <taxon>Siphonopidae</taxon>
        <taxon>Microcaecilia</taxon>
    </lineage>
</organism>
<dbReference type="Gene3D" id="1.20.1070.10">
    <property type="entry name" value="Rhodopsin 7-helix transmembrane proteins"/>
    <property type="match status" value="1"/>
</dbReference>
<accession>A0A6P7WQS9</accession>
<evidence type="ECO:0000256" key="2">
    <source>
        <dbReference type="ARBA" id="ARBA00022475"/>
    </source>
</evidence>
<evidence type="ECO:0000256" key="3">
    <source>
        <dbReference type="ARBA" id="ARBA00022692"/>
    </source>
</evidence>
<keyword evidence="3 10" id="KW-0812">Transmembrane</keyword>
<dbReference type="AlphaFoldDB" id="A0A6P7WQS9"/>
<dbReference type="Pfam" id="PF00001">
    <property type="entry name" value="7tm_1"/>
    <property type="match status" value="1"/>
</dbReference>
<keyword evidence="4 10" id="KW-1133">Transmembrane helix</keyword>
<keyword evidence="8" id="KW-0325">Glycoprotein</keyword>
<evidence type="ECO:0000259" key="11">
    <source>
        <dbReference type="PROSITE" id="PS50262"/>
    </source>
</evidence>
<protein>
    <submittedName>
        <fullName evidence="13">Adenosine receptor A2b-like</fullName>
    </submittedName>
</protein>
<dbReference type="PROSITE" id="PS50262">
    <property type="entry name" value="G_PROTEIN_RECEP_F1_2"/>
    <property type="match status" value="1"/>
</dbReference>
<dbReference type="SUPFAM" id="SSF81321">
    <property type="entry name" value="Family A G protein-coupled receptor-like"/>
    <property type="match status" value="1"/>
</dbReference>
<comment type="subcellular location">
    <subcellularLocation>
        <location evidence="1">Cell membrane</location>
        <topology evidence="1">Multi-pass membrane protein</topology>
    </subcellularLocation>
</comment>
<dbReference type="Proteomes" id="UP000515156">
    <property type="component" value="Chromosome 14"/>
</dbReference>
<dbReference type="InParanoid" id="A0A6P7WQS9"/>
<dbReference type="GO" id="GO:0042311">
    <property type="term" value="P:vasodilation"/>
    <property type="evidence" value="ECO:0007669"/>
    <property type="project" value="TreeGrafter"/>
</dbReference>
<dbReference type="GeneID" id="115457449"/>
<keyword evidence="6 10" id="KW-0472">Membrane</keyword>
<feature type="transmembrane region" description="Helical" evidence="10">
    <location>
        <begin position="330"/>
        <end position="352"/>
    </location>
</feature>
<feature type="domain" description="G-protein coupled receptors family 1 profile" evidence="11">
    <location>
        <begin position="77"/>
        <end position="350"/>
    </location>
</feature>
<gene>
    <name evidence="13" type="primary">LOC115457449</name>
</gene>
<feature type="transmembrane region" description="Helical" evidence="10">
    <location>
        <begin position="298"/>
        <end position="318"/>
    </location>
</feature>
<dbReference type="RefSeq" id="XP_030042723.1">
    <property type="nucleotide sequence ID" value="XM_030186863.1"/>
</dbReference>
<keyword evidence="5" id="KW-0297">G-protein coupled receptor</keyword>
<dbReference type="InterPro" id="IPR017452">
    <property type="entry name" value="GPCR_Rhodpsn_7TM"/>
</dbReference>
<evidence type="ECO:0000256" key="5">
    <source>
        <dbReference type="ARBA" id="ARBA00023040"/>
    </source>
</evidence>
<evidence type="ECO:0000256" key="7">
    <source>
        <dbReference type="ARBA" id="ARBA00023170"/>
    </source>
</evidence>
<evidence type="ECO:0000256" key="9">
    <source>
        <dbReference type="ARBA" id="ARBA00023224"/>
    </source>
</evidence>
<feature type="transmembrane region" description="Helical" evidence="10">
    <location>
        <begin position="247"/>
        <end position="268"/>
    </location>
</feature>
<dbReference type="InterPro" id="IPR000276">
    <property type="entry name" value="GPCR_Rhodpsn"/>
</dbReference>
<reference evidence="13" key="1">
    <citation type="submission" date="2025-08" db="UniProtKB">
        <authorList>
            <consortium name="RefSeq"/>
        </authorList>
    </citation>
    <scope>IDENTIFICATION</scope>
</reference>
<dbReference type="GO" id="GO:0005886">
    <property type="term" value="C:plasma membrane"/>
    <property type="evidence" value="ECO:0007669"/>
    <property type="project" value="UniProtKB-SubCell"/>
</dbReference>
<name>A0A6P7WQS9_9AMPH</name>
<feature type="transmembrane region" description="Helical" evidence="10">
    <location>
        <begin position="64"/>
        <end position="86"/>
    </location>
</feature>
<dbReference type="PRINTS" id="PR00237">
    <property type="entry name" value="GPCRRHODOPSN"/>
</dbReference>